<name>A0A3M6UG39_POCDA</name>
<evidence type="ECO:0000313" key="4">
    <source>
        <dbReference type="EMBL" id="RMX52640.1"/>
    </source>
</evidence>
<keyword evidence="1" id="KW-0808">Transferase</keyword>
<dbReference type="EMBL" id="RCHS01001597">
    <property type="protein sequence ID" value="RMX52640.1"/>
    <property type="molecule type" value="Genomic_DNA"/>
</dbReference>
<dbReference type="OMA" id="KWMSVLP"/>
<evidence type="ECO:0000313" key="5">
    <source>
        <dbReference type="Proteomes" id="UP000275408"/>
    </source>
</evidence>
<dbReference type="AlphaFoldDB" id="A0A3M6UG39"/>
<feature type="domain" description="N-acetyltransferase" evidence="3">
    <location>
        <begin position="83"/>
        <end position="237"/>
    </location>
</feature>
<proteinExistence type="predicted"/>
<keyword evidence="2" id="KW-0812">Transmembrane</keyword>
<comment type="caution">
    <text evidence="4">The sequence shown here is derived from an EMBL/GenBank/DDBJ whole genome shotgun (WGS) entry which is preliminary data.</text>
</comment>
<dbReference type="InterPro" id="IPR016181">
    <property type="entry name" value="Acyl_CoA_acyltransferase"/>
</dbReference>
<sequence>MAPSISREKLASLTENNADRILPIIRSFERKDQSACQNIFKDGYQEFIKSITVTYLSLLVRYIVMAAMFPILAAVIWSAWIFAVFVVMACMVLAFIGIYLQLTGWLYINHTLKSGDLKDIEESYMSIQQSHLWVAELNGRVVGMVGLIHEENFEQGVYELKRMYVVPNCRKKGIARNLINELISHAKTNRIKLVILKTTSTVVPAIQLYMKNGFTFSSAGLNGKLTDVPVINKRSLPQDIHLKLDISSLAAP</sequence>
<evidence type="ECO:0000256" key="2">
    <source>
        <dbReference type="SAM" id="Phobius"/>
    </source>
</evidence>
<dbReference type="InterPro" id="IPR000182">
    <property type="entry name" value="GNAT_dom"/>
</dbReference>
<feature type="transmembrane region" description="Helical" evidence="2">
    <location>
        <begin position="59"/>
        <end position="80"/>
    </location>
</feature>
<keyword evidence="2" id="KW-1133">Transmembrane helix</keyword>
<dbReference type="Proteomes" id="UP000275408">
    <property type="component" value="Unassembled WGS sequence"/>
</dbReference>
<dbReference type="CDD" id="cd04301">
    <property type="entry name" value="NAT_SF"/>
    <property type="match status" value="1"/>
</dbReference>
<evidence type="ECO:0000259" key="3">
    <source>
        <dbReference type="PROSITE" id="PS51186"/>
    </source>
</evidence>
<dbReference type="GO" id="GO:0008080">
    <property type="term" value="F:N-acetyltransferase activity"/>
    <property type="evidence" value="ECO:0007669"/>
    <property type="project" value="InterPro"/>
</dbReference>
<evidence type="ECO:0000256" key="1">
    <source>
        <dbReference type="ARBA" id="ARBA00022679"/>
    </source>
</evidence>
<feature type="transmembrane region" description="Helical" evidence="2">
    <location>
        <begin position="86"/>
        <end position="108"/>
    </location>
</feature>
<dbReference type="PANTHER" id="PTHR13947:SF37">
    <property type="entry name" value="LD18367P"/>
    <property type="match status" value="1"/>
</dbReference>
<keyword evidence="5" id="KW-1185">Reference proteome</keyword>
<dbReference type="PANTHER" id="PTHR13947">
    <property type="entry name" value="GNAT FAMILY N-ACETYLTRANSFERASE"/>
    <property type="match status" value="1"/>
</dbReference>
<reference evidence="4 5" key="1">
    <citation type="journal article" date="2018" name="Sci. Rep.">
        <title>Comparative analysis of the Pocillopora damicornis genome highlights role of immune system in coral evolution.</title>
        <authorList>
            <person name="Cunning R."/>
            <person name="Bay R.A."/>
            <person name="Gillette P."/>
            <person name="Baker A.C."/>
            <person name="Traylor-Knowles N."/>
        </authorList>
    </citation>
    <scope>NUCLEOTIDE SEQUENCE [LARGE SCALE GENOMIC DNA]</scope>
    <source>
        <strain evidence="4">RSMAS</strain>
        <tissue evidence="4">Whole animal</tissue>
    </source>
</reference>
<dbReference type="Pfam" id="PF00583">
    <property type="entry name" value="Acetyltransf_1"/>
    <property type="match status" value="1"/>
</dbReference>
<dbReference type="InterPro" id="IPR050769">
    <property type="entry name" value="NAT_camello-type"/>
</dbReference>
<keyword evidence="2" id="KW-0472">Membrane</keyword>
<dbReference type="PROSITE" id="PS51186">
    <property type="entry name" value="GNAT"/>
    <property type="match status" value="1"/>
</dbReference>
<accession>A0A3M6UG39</accession>
<protein>
    <recommendedName>
        <fullName evidence="3">N-acetyltransferase domain-containing protein</fullName>
    </recommendedName>
</protein>
<dbReference type="OrthoDB" id="41532at2759"/>
<dbReference type="STRING" id="46731.A0A3M6UG39"/>
<organism evidence="4 5">
    <name type="scientific">Pocillopora damicornis</name>
    <name type="common">Cauliflower coral</name>
    <name type="synonym">Millepora damicornis</name>
    <dbReference type="NCBI Taxonomy" id="46731"/>
    <lineage>
        <taxon>Eukaryota</taxon>
        <taxon>Metazoa</taxon>
        <taxon>Cnidaria</taxon>
        <taxon>Anthozoa</taxon>
        <taxon>Hexacorallia</taxon>
        <taxon>Scleractinia</taxon>
        <taxon>Astrocoeniina</taxon>
        <taxon>Pocilloporidae</taxon>
        <taxon>Pocillopora</taxon>
    </lineage>
</organism>
<gene>
    <name evidence="4" type="ORF">pdam_00022925</name>
</gene>
<dbReference type="SUPFAM" id="SSF55729">
    <property type="entry name" value="Acyl-CoA N-acyltransferases (Nat)"/>
    <property type="match status" value="1"/>
</dbReference>
<dbReference type="Gene3D" id="3.40.630.30">
    <property type="match status" value="1"/>
</dbReference>